<sequence length="93" mass="10637">MKKKTPSRTSLNEQINGENEITIVPSLKIALIADIIIAIGYAMEVYAARLEIDEAIEEQTEQKEIDKATEIQMKSMQEQLDKLQRRLDKMQSS</sequence>
<proteinExistence type="predicted"/>
<organism evidence="2 3">
    <name type="scientific">Priestia taiwanensis</name>
    <dbReference type="NCBI Taxonomy" id="1347902"/>
    <lineage>
        <taxon>Bacteria</taxon>
        <taxon>Bacillati</taxon>
        <taxon>Bacillota</taxon>
        <taxon>Bacilli</taxon>
        <taxon>Bacillales</taxon>
        <taxon>Bacillaceae</taxon>
        <taxon>Priestia</taxon>
    </lineage>
</organism>
<feature type="coiled-coil region" evidence="1">
    <location>
        <begin position="66"/>
        <end position="93"/>
    </location>
</feature>
<reference evidence="2" key="2">
    <citation type="submission" date="2020-09" db="EMBL/GenBank/DDBJ databases">
        <authorList>
            <person name="Sun Q."/>
            <person name="Zhou Y."/>
        </authorList>
    </citation>
    <scope>NUCLEOTIDE SEQUENCE</scope>
    <source>
        <strain evidence="2">CGMCC 1.12698</strain>
    </source>
</reference>
<dbReference type="EMBL" id="BMFK01000001">
    <property type="protein sequence ID" value="GGE69922.1"/>
    <property type="molecule type" value="Genomic_DNA"/>
</dbReference>
<name>A0A917ERD6_9BACI</name>
<accession>A0A917ERD6</accession>
<protein>
    <submittedName>
        <fullName evidence="2">Uncharacterized protein</fullName>
    </submittedName>
</protein>
<comment type="caution">
    <text evidence="2">The sequence shown here is derived from an EMBL/GenBank/DDBJ whole genome shotgun (WGS) entry which is preliminary data.</text>
</comment>
<keyword evidence="3" id="KW-1185">Reference proteome</keyword>
<dbReference type="RefSeq" id="WP_188388208.1">
    <property type="nucleotide sequence ID" value="NZ_BMFK01000001.1"/>
</dbReference>
<evidence type="ECO:0000256" key="1">
    <source>
        <dbReference type="SAM" id="Coils"/>
    </source>
</evidence>
<dbReference type="Proteomes" id="UP000605259">
    <property type="component" value="Unassembled WGS sequence"/>
</dbReference>
<evidence type="ECO:0000313" key="2">
    <source>
        <dbReference type="EMBL" id="GGE69922.1"/>
    </source>
</evidence>
<reference evidence="2" key="1">
    <citation type="journal article" date="2014" name="Int. J. Syst. Evol. Microbiol.">
        <title>Complete genome sequence of Corynebacterium casei LMG S-19264T (=DSM 44701T), isolated from a smear-ripened cheese.</title>
        <authorList>
            <consortium name="US DOE Joint Genome Institute (JGI-PGF)"/>
            <person name="Walter F."/>
            <person name="Albersmeier A."/>
            <person name="Kalinowski J."/>
            <person name="Ruckert C."/>
        </authorList>
    </citation>
    <scope>NUCLEOTIDE SEQUENCE</scope>
    <source>
        <strain evidence="2">CGMCC 1.12698</strain>
    </source>
</reference>
<dbReference type="AlphaFoldDB" id="A0A917ERD6"/>
<evidence type="ECO:0000313" key="3">
    <source>
        <dbReference type="Proteomes" id="UP000605259"/>
    </source>
</evidence>
<keyword evidence="1" id="KW-0175">Coiled coil</keyword>
<gene>
    <name evidence="2" type="ORF">GCM10007140_19890</name>
</gene>